<feature type="region of interest" description="Disordered" evidence="1">
    <location>
        <begin position="1"/>
        <end position="24"/>
    </location>
</feature>
<protein>
    <submittedName>
        <fullName evidence="2">Uncharacterized protein</fullName>
    </submittedName>
</protein>
<feature type="compositionally biased region" description="Low complexity" evidence="1">
    <location>
        <begin position="11"/>
        <end position="23"/>
    </location>
</feature>
<gene>
    <name evidence="2" type="ORF">IQ241_13990</name>
</gene>
<evidence type="ECO:0000313" key="3">
    <source>
        <dbReference type="Proteomes" id="UP000636505"/>
    </source>
</evidence>
<dbReference type="AlphaFoldDB" id="A0A8J7A7J7"/>
<name>A0A8J7A7J7_9CYAN</name>
<reference evidence="2" key="1">
    <citation type="submission" date="2020-10" db="EMBL/GenBank/DDBJ databases">
        <authorList>
            <person name="Castelo-Branco R."/>
            <person name="Eusebio N."/>
            <person name="Adriana R."/>
            <person name="Vieira A."/>
            <person name="Brugerolle De Fraissinette N."/>
            <person name="Rezende De Castro R."/>
            <person name="Schneider M.P."/>
            <person name="Vasconcelos V."/>
            <person name="Leao P.N."/>
        </authorList>
    </citation>
    <scope>NUCLEOTIDE SEQUENCE</scope>
    <source>
        <strain evidence="2">LEGE 07310</strain>
    </source>
</reference>
<dbReference type="RefSeq" id="WP_193908186.1">
    <property type="nucleotide sequence ID" value="NZ_JADEXG010000031.1"/>
</dbReference>
<evidence type="ECO:0000256" key="1">
    <source>
        <dbReference type="SAM" id="MobiDB-lite"/>
    </source>
</evidence>
<organism evidence="2 3">
    <name type="scientific">Vasconcelosia minhoensis LEGE 07310</name>
    <dbReference type="NCBI Taxonomy" id="915328"/>
    <lineage>
        <taxon>Bacteria</taxon>
        <taxon>Bacillati</taxon>
        <taxon>Cyanobacteriota</taxon>
        <taxon>Cyanophyceae</taxon>
        <taxon>Nodosilineales</taxon>
        <taxon>Cymatolegaceae</taxon>
        <taxon>Vasconcelosia</taxon>
        <taxon>Vasconcelosia minhoensis</taxon>
    </lineage>
</organism>
<proteinExistence type="predicted"/>
<dbReference type="Proteomes" id="UP000636505">
    <property type="component" value="Unassembled WGS sequence"/>
</dbReference>
<evidence type="ECO:0000313" key="2">
    <source>
        <dbReference type="EMBL" id="MBE9078392.1"/>
    </source>
</evidence>
<comment type="caution">
    <text evidence="2">The sequence shown here is derived from an EMBL/GenBank/DDBJ whole genome shotgun (WGS) entry which is preliminary data.</text>
</comment>
<accession>A0A8J7A7J7</accession>
<keyword evidence="3" id="KW-1185">Reference proteome</keyword>
<dbReference type="EMBL" id="JADEXG010000031">
    <property type="protein sequence ID" value="MBE9078392.1"/>
    <property type="molecule type" value="Genomic_DNA"/>
</dbReference>
<sequence>MNSPHSYLPDSYSPGSQPLSSSSAYRPARLGQGFQVLWRGFSRFMADDRQPLYPLSQLTHQQLCYLRARRIYYFLPLDQQRAWLEKIYHQS</sequence>